<proteinExistence type="predicted"/>
<dbReference type="Proteomes" id="UP001211907">
    <property type="component" value="Unassembled WGS sequence"/>
</dbReference>
<dbReference type="EMBL" id="JADGJH010002709">
    <property type="protein sequence ID" value="KAJ3095411.1"/>
    <property type="molecule type" value="Genomic_DNA"/>
</dbReference>
<evidence type="ECO:0000313" key="2">
    <source>
        <dbReference type="Proteomes" id="UP001211907"/>
    </source>
</evidence>
<dbReference type="Gene3D" id="1.20.1280.170">
    <property type="entry name" value="Exocyst complex component Exo70"/>
    <property type="match status" value="1"/>
</dbReference>
<comment type="caution">
    <text evidence="1">The sequence shown here is derived from an EMBL/GenBank/DDBJ whole genome shotgun (WGS) entry which is preliminary data.</text>
</comment>
<dbReference type="SUPFAM" id="SSF74788">
    <property type="entry name" value="Cullin repeat-like"/>
    <property type="match status" value="1"/>
</dbReference>
<dbReference type="InterPro" id="IPR016159">
    <property type="entry name" value="Cullin_repeat-like_dom_sf"/>
</dbReference>
<organism evidence="1 2">
    <name type="scientific">Physocladia obscura</name>
    <dbReference type="NCBI Taxonomy" id="109957"/>
    <lineage>
        <taxon>Eukaryota</taxon>
        <taxon>Fungi</taxon>
        <taxon>Fungi incertae sedis</taxon>
        <taxon>Chytridiomycota</taxon>
        <taxon>Chytridiomycota incertae sedis</taxon>
        <taxon>Chytridiomycetes</taxon>
        <taxon>Chytridiales</taxon>
        <taxon>Chytriomycetaceae</taxon>
        <taxon>Physocladia</taxon>
    </lineage>
</organism>
<sequence length="382" mass="42296">MASATRRYDIEQSLENDIAELAQLQESLRKTNILTENMGNMLTSFEDRLAKLESSILPIHKSTKHLTRLHENIEKSLDRVDEIVDYLGLAARMDIFISQGPAKSSDINEYLSAVSKIKDALSHLQSLEYKSGDSAIQKLKLVLTKAHFHIETLFRKKLAAQSVPLDLTALINSAGGNNCSSVSELAASTPLPKINDSDLEELVQLTGQLAPLDKIIGEHGSGGDVYEHLKTFAEVRTSYLSKSLYGIAQMSVNSSKGAITTTAGVVGLPPSPLFANYVKGSSPFISYMHYYLRLCKAEKALIQRLIIKPLVQTCYHQTVSAATETFIETAESIITRTKRSLLKKEYMDLYLLIDIASNLADCLKQYDTIVAVTLTIIYLLFD</sequence>
<reference evidence="1" key="1">
    <citation type="submission" date="2020-05" db="EMBL/GenBank/DDBJ databases">
        <title>Phylogenomic resolution of chytrid fungi.</title>
        <authorList>
            <person name="Stajich J.E."/>
            <person name="Amses K."/>
            <person name="Simmons R."/>
            <person name="Seto K."/>
            <person name="Myers J."/>
            <person name="Bonds A."/>
            <person name="Quandt C.A."/>
            <person name="Barry K."/>
            <person name="Liu P."/>
            <person name="Grigoriev I."/>
            <person name="Longcore J.E."/>
            <person name="James T.Y."/>
        </authorList>
    </citation>
    <scope>NUCLEOTIDE SEQUENCE</scope>
    <source>
        <strain evidence="1">JEL0513</strain>
    </source>
</reference>
<dbReference type="AlphaFoldDB" id="A0AAD5SSM7"/>
<accession>A0AAD5SSM7</accession>
<dbReference type="Pfam" id="PF20669">
    <property type="entry name" value="Exo70_N"/>
    <property type="match status" value="1"/>
</dbReference>
<keyword evidence="2" id="KW-1185">Reference proteome</keyword>
<gene>
    <name evidence="1" type="primary">EXOC7_1</name>
    <name evidence="1" type="ORF">HK100_005838</name>
</gene>
<evidence type="ECO:0000313" key="1">
    <source>
        <dbReference type="EMBL" id="KAJ3095411.1"/>
    </source>
</evidence>
<protein>
    <submittedName>
        <fullName evidence="1">Exocyst complex component 7</fullName>
    </submittedName>
</protein>
<name>A0AAD5SSM7_9FUNG</name>